<reference evidence="1" key="1">
    <citation type="submission" date="2023-01" db="EMBL/GenBank/DDBJ databases">
        <title>Genome assembly of the deep-sea coral Lophelia pertusa.</title>
        <authorList>
            <person name="Herrera S."/>
            <person name="Cordes E."/>
        </authorList>
    </citation>
    <scope>NUCLEOTIDE SEQUENCE</scope>
    <source>
        <strain evidence="1">USNM1676648</strain>
        <tissue evidence="1">Polyp</tissue>
    </source>
</reference>
<dbReference type="Proteomes" id="UP001163046">
    <property type="component" value="Unassembled WGS sequence"/>
</dbReference>
<gene>
    <name evidence="1" type="ORF">OS493_021088</name>
</gene>
<protein>
    <submittedName>
        <fullName evidence="1">Uncharacterized protein</fullName>
    </submittedName>
</protein>
<dbReference type="AlphaFoldDB" id="A0A9X0A0D1"/>
<evidence type="ECO:0000313" key="2">
    <source>
        <dbReference type="Proteomes" id="UP001163046"/>
    </source>
</evidence>
<sequence length="149" mass="16213">MAAASSTPALTPTFYQDFGITRAQFQAAFDVQKLTTGDRATTIVRQGQVATGPALHTGSAGELWTKCRKQSVRDETCCVFNCPNPQCTPTSPQKAGATAHVYATFQKPGDDIRFMILLPTCSYDNHAWKAFKSETTFPQPGQQPMCCAQ</sequence>
<accession>A0A9X0A0D1</accession>
<organism evidence="1 2">
    <name type="scientific">Desmophyllum pertusum</name>
    <dbReference type="NCBI Taxonomy" id="174260"/>
    <lineage>
        <taxon>Eukaryota</taxon>
        <taxon>Metazoa</taxon>
        <taxon>Cnidaria</taxon>
        <taxon>Anthozoa</taxon>
        <taxon>Hexacorallia</taxon>
        <taxon>Scleractinia</taxon>
        <taxon>Caryophylliina</taxon>
        <taxon>Caryophylliidae</taxon>
        <taxon>Desmophyllum</taxon>
    </lineage>
</organism>
<name>A0A9X0A0D1_9CNID</name>
<keyword evidence="2" id="KW-1185">Reference proteome</keyword>
<comment type="caution">
    <text evidence="1">The sequence shown here is derived from an EMBL/GenBank/DDBJ whole genome shotgun (WGS) entry which is preliminary data.</text>
</comment>
<evidence type="ECO:0000313" key="1">
    <source>
        <dbReference type="EMBL" id="KAJ7391067.1"/>
    </source>
</evidence>
<dbReference type="EMBL" id="MU825409">
    <property type="protein sequence ID" value="KAJ7391067.1"/>
    <property type="molecule type" value="Genomic_DNA"/>
</dbReference>
<proteinExistence type="predicted"/>